<dbReference type="Pfam" id="PF01344">
    <property type="entry name" value="Kelch_1"/>
    <property type="match status" value="1"/>
</dbReference>
<dbReference type="InterPro" id="IPR000210">
    <property type="entry name" value="BTB/POZ_dom"/>
</dbReference>
<evidence type="ECO:0000256" key="2">
    <source>
        <dbReference type="ARBA" id="ARBA00022737"/>
    </source>
</evidence>
<evidence type="ECO:0000313" key="7">
    <source>
        <dbReference type="RefSeq" id="XP_011637876.1"/>
    </source>
</evidence>
<dbReference type="PROSITE" id="PS50097">
    <property type="entry name" value="BTB"/>
    <property type="match status" value="1"/>
</dbReference>
<dbReference type="PANTHER" id="PTHR24412:SF489">
    <property type="entry name" value="RING FINGER DOMAIN AND KELCH REPEAT-CONTAINING PROTEIN DDB_G0271372"/>
    <property type="match status" value="1"/>
</dbReference>
<dbReference type="InterPro" id="IPR006652">
    <property type="entry name" value="Kelch_1"/>
</dbReference>
<dbReference type="SUPFAM" id="SSF54695">
    <property type="entry name" value="POZ domain"/>
    <property type="match status" value="1"/>
</dbReference>
<evidence type="ECO:0000256" key="4">
    <source>
        <dbReference type="SAM" id="MobiDB-lite"/>
    </source>
</evidence>
<keyword evidence="2" id="KW-0677">Repeat</keyword>
<accession>A0A6I9W735</accession>
<dbReference type="Gene3D" id="3.30.710.10">
    <property type="entry name" value="Potassium Channel Kv1.1, Chain A"/>
    <property type="match status" value="1"/>
</dbReference>
<dbReference type="Pfam" id="PF00651">
    <property type="entry name" value="BTB"/>
    <property type="match status" value="1"/>
</dbReference>
<name>A0A6I9W735_9HYME</name>
<evidence type="ECO:0000259" key="5">
    <source>
        <dbReference type="PROSITE" id="PS50097"/>
    </source>
</evidence>
<dbReference type="GO" id="GO:0003779">
    <property type="term" value="F:actin binding"/>
    <property type="evidence" value="ECO:0007669"/>
    <property type="project" value="UniProtKB-KW"/>
</dbReference>
<organism evidence="6 7">
    <name type="scientific">Pogonomyrmex barbatus</name>
    <name type="common">red harvester ant</name>
    <dbReference type="NCBI Taxonomy" id="144034"/>
    <lineage>
        <taxon>Eukaryota</taxon>
        <taxon>Metazoa</taxon>
        <taxon>Ecdysozoa</taxon>
        <taxon>Arthropoda</taxon>
        <taxon>Hexapoda</taxon>
        <taxon>Insecta</taxon>
        <taxon>Pterygota</taxon>
        <taxon>Neoptera</taxon>
        <taxon>Endopterygota</taxon>
        <taxon>Hymenoptera</taxon>
        <taxon>Apocrita</taxon>
        <taxon>Aculeata</taxon>
        <taxon>Formicoidea</taxon>
        <taxon>Formicidae</taxon>
        <taxon>Myrmicinae</taxon>
        <taxon>Pogonomyrmex</taxon>
    </lineage>
</organism>
<gene>
    <name evidence="7" type="primary">LOC105427708</name>
</gene>
<dbReference type="Gene3D" id="2.120.10.80">
    <property type="entry name" value="Kelch-type beta propeller"/>
    <property type="match status" value="1"/>
</dbReference>
<evidence type="ECO:0000256" key="1">
    <source>
        <dbReference type="ARBA" id="ARBA00022441"/>
    </source>
</evidence>
<keyword evidence="1" id="KW-0880">Kelch repeat</keyword>
<dbReference type="OrthoDB" id="10027872at2759"/>
<dbReference type="SUPFAM" id="SSF117281">
    <property type="entry name" value="Kelch motif"/>
    <property type="match status" value="1"/>
</dbReference>
<dbReference type="SMART" id="SM00612">
    <property type="entry name" value="Kelch"/>
    <property type="match status" value="2"/>
</dbReference>
<feature type="region of interest" description="Disordered" evidence="4">
    <location>
        <begin position="1"/>
        <end position="20"/>
    </location>
</feature>
<dbReference type="SMART" id="SM00225">
    <property type="entry name" value="BTB"/>
    <property type="match status" value="1"/>
</dbReference>
<reference evidence="7" key="1">
    <citation type="submission" date="2025-08" db="UniProtKB">
        <authorList>
            <consortium name="RefSeq"/>
        </authorList>
    </citation>
    <scope>IDENTIFICATION</scope>
</reference>
<proteinExistence type="predicted"/>
<dbReference type="Proteomes" id="UP000504615">
    <property type="component" value="Unplaced"/>
</dbReference>
<protein>
    <submittedName>
        <fullName evidence="7">Kelch-like protein 22 isoform X1</fullName>
    </submittedName>
</protein>
<dbReference type="GeneID" id="105427708"/>
<evidence type="ECO:0000313" key="6">
    <source>
        <dbReference type="Proteomes" id="UP000504615"/>
    </source>
</evidence>
<dbReference type="AlphaFoldDB" id="A0A6I9W735"/>
<feature type="compositionally biased region" description="Basic and acidic residues" evidence="4">
    <location>
        <begin position="8"/>
        <end position="20"/>
    </location>
</feature>
<feature type="domain" description="BTB" evidence="5">
    <location>
        <begin position="22"/>
        <end position="90"/>
    </location>
</feature>
<dbReference type="PANTHER" id="PTHR24412">
    <property type="entry name" value="KELCH PROTEIN"/>
    <property type="match status" value="1"/>
</dbReference>
<keyword evidence="3" id="KW-0009">Actin-binding</keyword>
<sequence>MSDFNLKSGEEEKSDENEKQHETITLILKEERFEVDKQKLISKSQYFAALLSANYLEYQQTEHVIKYEIPTVSLQAFINWIHNDNLDTSKHELNEDFDHLLTLLELSVLFVADNLVEDITDRLEKNYLSRQYLIDIWSLAQKLNINVLQDLALAACLHHFNELPLYSSYELPREDLLKLVGNINMKSMDSHLLNTIQEWMIHHHEDTIPLKIKKIKHIDFVQAIISSENHCITNEFFIHCWDGSNFFELTSFKYPKEIIDRNISDSKNRLIGERITGHGYDLYLCGGEFGIGTGKYNTKVWRYSLISKKWFLEAEMPNRRRHMIAVFLNNKLMLVGGVGYCRQKLDSVDIYDICTGIWTEGAKIPVTFVSIPEYYIIHEKLIIYISACICMYIPDKNIWEAIPDLSHLVRKHRWDIGIQLCNVPILTLEPLSCCIDDIMDIMVLRTVTDTCNAENCEYIEKIVRATCLKYPAAFRKYFDETFFFVESSKYDKSVTILHETIVWEHDIIDKLHFHNIPIQNPHKFHRQEIFGTFFTLMDPKLLHAKKLNFIELDI</sequence>
<dbReference type="RefSeq" id="XP_011637876.1">
    <property type="nucleotide sequence ID" value="XM_011639574.2"/>
</dbReference>
<evidence type="ECO:0000256" key="3">
    <source>
        <dbReference type="ARBA" id="ARBA00023203"/>
    </source>
</evidence>
<dbReference type="InterPro" id="IPR011333">
    <property type="entry name" value="SKP1/BTB/POZ_sf"/>
</dbReference>
<keyword evidence="6" id="KW-1185">Reference proteome</keyword>
<dbReference type="InterPro" id="IPR015915">
    <property type="entry name" value="Kelch-typ_b-propeller"/>
</dbReference>
<dbReference type="KEGG" id="pbar:105427708"/>